<reference evidence="3" key="1">
    <citation type="submission" date="2025-08" db="UniProtKB">
        <authorList>
            <consortium name="RefSeq"/>
        </authorList>
    </citation>
    <scope>IDENTIFICATION</scope>
    <source>
        <strain evidence="3">Aabys</strain>
        <tissue evidence="3">Whole body</tissue>
    </source>
</reference>
<dbReference type="Proteomes" id="UP001652621">
    <property type="component" value="Unplaced"/>
</dbReference>
<keyword evidence="2" id="KW-1185">Reference proteome</keyword>
<dbReference type="VEuPathDB" id="VectorBase:MDOA002621"/>
<evidence type="ECO:0000313" key="2">
    <source>
        <dbReference type="Proteomes" id="UP001652621"/>
    </source>
</evidence>
<accession>A0A9J7CX53</accession>
<feature type="non-terminal residue" evidence="3">
    <location>
        <position position="1"/>
    </location>
</feature>
<feature type="compositionally biased region" description="Polar residues" evidence="1">
    <location>
        <begin position="43"/>
        <end position="59"/>
    </location>
</feature>
<dbReference type="STRING" id="7370.A0A1I8M9J1"/>
<feature type="region of interest" description="Disordered" evidence="1">
    <location>
        <begin position="43"/>
        <end position="79"/>
    </location>
</feature>
<feature type="compositionally biased region" description="Polar residues" evidence="1">
    <location>
        <begin position="70"/>
        <end position="79"/>
    </location>
</feature>
<dbReference type="eggNOG" id="ENOG502RCQ7">
    <property type="taxonomic scope" value="Eukaryota"/>
</dbReference>
<feature type="region of interest" description="Disordered" evidence="1">
    <location>
        <begin position="106"/>
        <end position="130"/>
    </location>
</feature>
<organism evidence="2 3">
    <name type="scientific">Musca domestica</name>
    <name type="common">House fly</name>
    <dbReference type="NCBI Taxonomy" id="7370"/>
    <lineage>
        <taxon>Eukaryota</taxon>
        <taxon>Metazoa</taxon>
        <taxon>Ecdysozoa</taxon>
        <taxon>Arthropoda</taxon>
        <taxon>Hexapoda</taxon>
        <taxon>Insecta</taxon>
        <taxon>Pterygota</taxon>
        <taxon>Neoptera</taxon>
        <taxon>Endopterygota</taxon>
        <taxon>Diptera</taxon>
        <taxon>Brachycera</taxon>
        <taxon>Muscomorpha</taxon>
        <taxon>Muscoidea</taxon>
        <taxon>Muscidae</taxon>
        <taxon>Musca</taxon>
    </lineage>
</organism>
<proteinExistence type="predicted"/>
<gene>
    <name evidence="3" type="primary">LOC101888662</name>
</gene>
<evidence type="ECO:0000256" key="1">
    <source>
        <dbReference type="SAM" id="MobiDB-lite"/>
    </source>
</evidence>
<dbReference type="GeneID" id="101888662"/>
<evidence type="ECO:0000313" key="3">
    <source>
        <dbReference type="RefSeq" id="XP_005187445.2"/>
    </source>
</evidence>
<protein>
    <submittedName>
        <fullName evidence="3">Uncharacterized protein LOC101888662</fullName>
    </submittedName>
</protein>
<dbReference type="VEuPathDB" id="VectorBase:MDOMA2_014437"/>
<dbReference type="RefSeq" id="XP_005187445.2">
    <property type="nucleotide sequence ID" value="XM_005187388.4"/>
</dbReference>
<sequence length="519" mass="58935">LAEALVRHAGSTAGNLGLSAGSIRTGLTTAIDSDRDIPKCKGTTAQLCSNGHTQSSNSSTDDEDDFDNESIGNESPCNNLTSNLSSERCLSINKLLEEQHLKWWPRNGKDTTTNATPPPPHSATATGDGRTKLWEGREGYNIEAFNQINGIWPLGHPLPLPDWAADEEANKGVLYFDSVWQYEDLSAIIETKLQRMLEETHYDTVHLFVAFYEAFKRTRRSDLKSFYQFYDIPINRRDHMCVSLAMEIMARIVELFPILEQYLYIVSCEEQVVALREYIETAEDVGGLNSTHANVEKEHAMVAMKINIAGRDGVLILDPGYHVGRCVTVMKDQNYPHTGWFTQSKEAHLQRDYCYTYSKYSPMYVEWKEREIRGDESQYKSSLVYVAQPYVTAIDVTVRRNLVYNFRSLLSRDAKGRVYAGIYLPIVANSNEAHFTMFYEGLNSEQRVKVKFMFNVFKQNNKIPENVQQHIEKLAPQLNMSIKELSRLLTSLAEAVMDQGFIQQVLAINEDIGNMSAEN</sequence>
<dbReference type="OrthoDB" id="7458733at2759"/>
<name>A0A9J7CX53_MUSDO</name>